<dbReference type="InterPro" id="IPR035234">
    <property type="entry name" value="IgGFc-bd_N"/>
</dbReference>
<dbReference type="EMBL" id="JACSPS010000001">
    <property type="protein sequence ID" value="MBD8016964.1"/>
    <property type="molecule type" value="Genomic_DNA"/>
</dbReference>
<gene>
    <name evidence="3" type="ORF">H9628_00595</name>
</gene>
<dbReference type="InterPro" id="IPR026341">
    <property type="entry name" value="T9SS_type_B"/>
</dbReference>
<sequence length="1636" mass="178204">MKKILPFFLLFLYTVVNAQLDREHWFAPMVDRAAQSTPYQSIYMSTSEITPFKVDVYSNNVVIGSVMISKNNPGKFSLNRTSIITTNQSDLFKPITKGIYLKGEKPFFSNLRFSVNQHAEIVTSKGTAGIGLEFYTSPAPILAGLSNVMFMTSVMATEDNTVVTVNGFNPSVVFSDFIPRTSFNFTLNKGQSYIIDGRASDSSQNWTGFIGAKITSTKPVTVTNGNFNGQYTYTAASSTDILMDQSVPIDKLGKEFAIVKGNGTLSSGMEAAFVIASVNNTNIYVNNETVPVNPTPLNAGQYFVIPSSKFVNQTLNHYNMFIRSTENIYVFQLLAGASNTNEIASGGYNYIPPLSCYLPKKIDEIALVDQNEGNINGVYSVTRPTKLNIITEEGATVDVKRNGTSMILSALNGPFNVSGSPNWVTYSIPGVYGNIAVFSSKAVTAGISAGNDAVGYGGYFAGFSFIPAITKTEGDCLPGVKLEVTEGFDSYEWLIKNPDGTYSPAPGINNTYTYEPPQAGIYAVKVKQGSCAEIQTQDFKFYNCTTYTNYDYDSCGNETITPTFALSSQAVNPSTVQIVTLPTKGTVTIAADGKLTYTAYPNVSGTDTFKFSFCGIGAIPDCETVQITINMIEKYDDKVLQECSTNGIATYNLSLAPVSPDNTLVKSYFKTFDGAQNDIPGDEILNFTSYTSGDGFIYIRLVNSIGCISVAKVELKSKLAPEVKENLYTKLHCDEDVDGKIDGTYKVDLTTVTPVVLVQASNFVVKYYDTLPKATAGLNDNITGNFSFTGDTSVWIRVDAPNGCPTIIKEIQLKTGTKFTVATPQSKLICDTNQDNTEDIDLNDFVSMFTADTSTTVKFFPNLTDAQNNTPAIVANQTITADKTFYYRFSRAGLCDEIGVLNIIFKKATPSPTLPANVSVCLGSTTTLDIGSGYTAILWSTGATTQTITAGAGTYTVEFTNADGCRYQQAVTVTDSPKPKWNTAAYNAVNCDDDFDGFVNVKFSTVTLLIVQNSTLFTVEYSLFSDFRTLLPDDWTYSADTTVYVRAYSSVCPAEFRTIDFKIGNSLSLITATDTVTVCDNDANGTENINLAAYINRFTTDTLVTLRYFATLQAAQANTPTINAGQAITGNKTFYYRFKKAGFCDVIGTLNAVFKASTPTALLYSYPVCQGSSITLTAESTYTSWLWKNGATTVSTTQTAVLSAGVYTVSFTNASGCVFTKTITVTDSPKPIWNVAAYSATNCDDDFDGFVNVKFSTVTPVIVQNSTLFTVEYSLFSDFRTLLPDDWTYSADTTVYVRAYSSVCPAEKQQIDFKVGNSLALDQASATVIECDDDFDAVKSVNLANHLNEFTSDPGVVATYYSTLADAQKKINSISNQVNVSGTGVYYLRLHKNTYCDVIGKLTVNIQIPKKSEQLSDKQICPEATTVLNAGSGFDKYLWSTGATTTSITVPVGEYWVDLTSGTCVYRQNVSVTAVSLPEIVSVEIVGSTVTVNVTGGTSPYQYAIDNFNYQSSNVFNNVPGGDHTVYVISADNCKPVSVDFNVIQRFNVITPNGDGKNDLLDYSGLMKKSEPYLVIFDRRGQTVFTGTNNNRFSWDGKISGKSVESGSYWYVMRWIEPGFTTVTEYTGWVLVKNRN</sequence>
<name>A0ABR8WIS7_9FLAO</name>
<organism evidence="3 4">
    <name type="scientific">Kaistella pullorum</name>
    <dbReference type="NCBI Taxonomy" id="2763074"/>
    <lineage>
        <taxon>Bacteria</taxon>
        <taxon>Pseudomonadati</taxon>
        <taxon>Bacteroidota</taxon>
        <taxon>Flavobacteriia</taxon>
        <taxon>Flavobacteriales</taxon>
        <taxon>Weeksellaceae</taxon>
        <taxon>Chryseobacterium group</taxon>
        <taxon>Kaistella</taxon>
    </lineage>
</organism>
<feature type="chain" id="PRO_5046149194" evidence="1">
    <location>
        <begin position="19"/>
        <end position="1636"/>
    </location>
</feature>
<keyword evidence="4" id="KW-1185">Reference proteome</keyword>
<dbReference type="Pfam" id="PF17963">
    <property type="entry name" value="Big_9"/>
    <property type="match status" value="1"/>
</dbReference>
<protein>
    <submittedName>
        <fullName evidence="3">Gliding motility-associated C-terminal domain-containing protein</fullName>
    </submittedName>
</protein>
<reference evidence="3 4" key="1">
    <citation type="submission" date="2020-08" db="EMBL/GenBank/DDBJ databases">
        <title>A Genomic Blueprint of the Chicken Gut Microbiome.</title>
        <authorList>
            <person name="Gilroy R."/>
            <person name="Ravi A."/>
            <person name="Getino M."/>
            <person name="Pursley I."/>
            <person name="Horton D.L."/>
            <person name="Alikhan N.-F."/>
            <person name="Baker D."/>
            <person name="Gharbi K."/>
            <person name="Hall N."/>
            <person name="Watson M."/>
            <person name="Adriaenssens E.M."/>
            <person name="Foster-Nyarko E."/>
            <person name="Jarju S."/>
            <person name="Secka A."/>
            <person name="Antonio M."/>
            <person name="Oren A."/>
            <person name="Chaudhuri R."/>
            <person name="La Ragione R.M."/>
            <person name="Hildebrand F."/>
            <person name="Pallen M.J."/>
        </authorList>
    </citation>
    <scope>NUCLEOTIDE SEQUENCE [LARGE SCALE GENOMIC DNA]</scope>
    <source>
        <strain evidence="3 4">Sa1CVA4</strain>
    </source>
</reference>
<feature type="domain" description="IgGFc-binding protein N-terminal" evidence="2">
    <location>
        <begin position="152"/>
        <end position="404"/>
    </location>
</feature>
<dbReference type="Pfam" id="PF13585">
    <property type="entry name" value="CHU_C"/>
    <property type="match status" value="1"/>
</dbReference>
<dbReference type="Proteomes" id="UP000626242">
    <property type="component" value="Unassembled WGS sequence"/>
</dbReference>
<feature type="signal peptide" evidence="1">
    <location>
        <begin position="1"/>
        <end position="18"/>
    </location>
</feature>
<evidence type="ECO:0000256" key="1">
    <source>
        <dbReference type="SAM" id="SignalP"/>
    </source>
</evidence>
<dbReference type="NCBIfam" id="TIGR04131">
    <property type="entry name" value="Bac_Flav_CTERM"/>
    <property type="match status" value="1"/>
</dbReference>
<evidence type="ECO:0000259" key="2">
    <source>
        <dbReference type="Pfam" id="PF17517"/>
    </source>
</evidence>
<dbReference type="Pfam" id="PF17517">
    <property type="entry name" value="IgGFc_binding"/>
    <property type="match status" value="1"/>
</dbReference>
<accession>A0ABR8WIS7</accession>
<keyword evidence="1" id="KW-0732">Signal</keyword>
<comment type="caution">
    <text evidence="3">The sequence shown here is derived from an EMBL/GenBank/DDBJ whole genome shotgun (WGS) entry which is preliminary data.</text>
</comment>
<proteinExistence type="predicted"/>
<evidence type="ECO:0000313" key="4">
    <source>
        <dbReference type="Proteomes" id="UP000626242"/>
    </source>
</evidence>
<dbReference type="RefSeq" id="WP_251832179.1">
    <property type="nucleotide sequence ID" value="NZ_JACSPS010000001.1"/>
</dbReference>
<evidence type="ECO:0000313" key="3">
    <source>
        <dbReference type="EMBL" id="MBD8016964.1"/>
    </source>
</evidence>